<gene>
    <name evidence="2" type="ORF">DK846_03780</name>
</gene>
<comment type="caution">
    <text evidence="2">The sequence shown here is derived from an EMBL/GenBank/DDBJ whole genome shotgun (WGS) entry which is preliminary data.</text>
</comment>
<evidence type="ECO:0000313" key="3">
    <source>
        <dbReference type="Proteomes" id="UP000245657"/>
    </source>
</evidence>
<dbReference type="EMBL" id="QGMY01000002">
    <property type="protein sequence ID" value="PWR74275.1"/>
    <property type="molecule type" value="Genomic_DNA"/>
</dbReference>
<protein>
    <recommendedName>
        <fullName evidence="1">Calcineurin-like phosphoesterase domain-containing protein</fullName>
    </recommendedName>
</protein>
<dbReference type="RefSeq" id="WP_109967554.1">
    <property type="nucleotide sequence ID" value="NZ_CP176093.1"/>
</dbReference>
<dbReference type="GO" id="GO:0016787">
    <property type="term" value="F:hydrolase activity"/>
    <property type="evidence" value="ECO:0007669"/>
    <property type="project" value="InterPro"/>
</dbReference>
<accession>A0A2V2N6Z8</accession>
<dbReference type="InterPro" id="IPR029052">
    <property type="entry name" value="Metallo-depent_PP-like"/>
</dbReference>
<organism evidence="2 3">
    <name type="scientific">Methanospirillum lacunae</name>
    <dbReference type="NCBI Taxonomy" id="668570"/>
    <lineage>
        <taxon>Archaea</taxon>
        <taxon>Methanobacteriati</taxon>
        <taxon>Methanobacteriota</taxon>
        <taxon>Stenosarchaea group</taxon>
        <taxon>Methanomicrobia</taxon>
        <taxon>Methanomicrobiales</taxon>
        <taxon>Methanospirillaceae</taxon>
        <taxon>Methanospirillum</taxon>
    </lineage>
</organism>
<evidence type="ECO:0000259" key="1">
    <source>
        <dbReference type="Pfam" id="PF00149"/>
    </source>
</evidence>
<dbReference type="GeneID" id="97549657"/>
<name>A0A2V2N6Z8_9EURY</name>
<dbReference type="Gene3D" id="3.60.21.10">
    <property type="match status" value="1"/>
</dbReference>
<dbReference type="Proteomes" id="UP000245657">
    <property type="component" value="Unassembled WGS sequence"/>
</dbReference>
<dbReference type="PANTHER" id="PTHR43143:SF5">
    <property type="entry name" value="SECRETED PROTEIN"/>
    <property type="match status" value="1"/>
</dbReference>
<dbReference type="InterPro" id="IPR051918">
    <property type="entry name" value="STPP_CPPED1"/>
</dbReference>
<feature type="domain" description="Calcineurin-like phosphoesterase" evidence="1">
    <location>
        <begin position="40"/>
        <end position="211"/>
    </location>
</feature>
<dbReference type="Pfam" id="PF00149">
    <property type="entry name" value="Metallophos"/>
    <property type="match status" value="1"/>
</dbReference>
<reference evidence="2 3" key="1">
    <citation type="submission" date="2018-05" db="EMBL/GenBank/DDBJ databases">
        <title>Draft genome of Methanospirillum lacunae Ki8-1.</title>
        <authorList>
            <person name="Dueholm M.S."/>
            <person name="Nielsen P.H."/>
            <person name="Bakmann L.F."/>
            <person name="Otzen D.E."/>
        </authorList>
    </citation>
    <scope>NUCLEOTIDE SEQUENCE [LARGE SCALE GENOMIC DNA]</scope>
    <source>
        <strain evidence="2 3">Ki8-1</strain>
    </source>
</reference>
<dbReference type="PANTHER" id="PTHR43143">
    <property type="entry name" value="METALLOPHOSPHOESTERASE, CALCINEURIN SUPERFAMILY"/>
    <property type="match status" value="1"/>
</dbReference>
<sequence>MRTIGVFVFLIIAFMQFQVYADEQHGFDILNESEGTHTYSIVHLSDTQNLATKYPGTYNYTFQYLESNKEKYNISAIIITGDLVNTYDSKKEWEAYANAINKTSIPIYVTAGNHDTNYGKDDRYYSTYTGNTDRYSITSINDFNLVTIPYVKKSIPSNDFMNIKNALNKSPHSMTIIATHYYMDKDGILSQLGKDIGEKIVQGPTIIMAGHKSAHFIKNNTNDSFPVIQEITDFQNGVNGPTGKDYSAGTLYTIQSRNGTISHVSARTITIYPEQNLGPDQIIYSSDMSQIKPGTNFFNESSDYPKTENIFDSLFNRIQD</sequence>
<keyword evidence="3" id="KW-1185">Reference proteome</keyword>
<dbReference type="SUPFAM" id="SSF56300">
    <property type="entry name" value="Metallo-dependent phosphatases"/>
    <property type="match status" value="1"/>
</dbReference>
<evidence type="ECO:0000313" key="2">
    <source>
        <dbReference type="EMBL" id="PWR74275.1"/>
    </source>
</evidence>
<proteinExistence type="predicted"/>
<dbReference type="AlphaFoldDB" id="A0A2V2N6Z8"/>
<dbReference type="OrthoDB" id="380544at2157"/>
<dbReference type="InterPro" id="IPR004843">
    <property type="entry name" value="Calcineurin-like_PHP"/>
</dbReference>